<dbReference type="eggNOG" id="COG1040">
    <property type="taxonomic scope" value="Bacteria"/>
</dbReference>
<name>B9L8W7_NAUPA</name>
<dbReference type="CDD" id="cd06223">
    <property type="entry name" value="PRTases_typeI"/>
    <property type="match status" value="1"/>
</dbReference>
<organism evidence="2 3">
    <name type="scientific">Nautilia profundicola (strain ATCC BAA-1463 / DSM 18972 / AmH)</name>
    <dbReference type="NCBI Taxonomy" id="598659"/>
    <lineage>
        <taxon>Bacteria</taxon>
        <taxon>Pseudomonadati</taxon>
        <taxon>Campylobacterota</taxon>
        <taxon>Epsilonproteobacteria</taxon>
        <taxon>Nautiliales</taxon>
        <taxon>Nautiliaceae</taxon>
        <taxon>Nautilia</taxon>
    </lineage>
</organism>
<dbReference type="Proteomes" id="UP000000448">
    <property type="component" value="Chromosome"/>
</dbReference>
<dbReference type="Gene3D" id="3.40.50.2020">
    <property type="match status" value="1"/>
</dbReference>
<dbReference type="InterPro" id="IPR000836">
    <property type="entry name" value="PRTase_dom"/>
</dbReference>
<keyword evidence="3" id="KW-1185">Reference proteome</keyword>
<dbReference type="InterPro" id="IPR029057">
    <property type="entry name" value="PRTase-like"/>
</dbReference>
<accession>B9L8W7</accession>
<gene>
    <name evidence="2" type="ordered locus">NAMH_0663</name>
</gene>
<reference evidence="2 3" key="1">
    <citation type="journal article" date="2009" name="PLoS Genet.">
        <title>Adaptations to submarine hydrothermal environments exemplified by the genome of Nautilia profundicola.</title>
        <authorList>
            <person name="Campbell B.J."/>
            <person name="Smith J.L."/>
            <person name="Hanson T.E."/>
            <person name="Klotz M.G."/>
            <person name="Stein L.Y."/>
            <person name="Lee C.K."/>
            <person name="Wu D."/>
            <person name="Robinson J.M."/>
            <person name="Khouri H.M."/>
            <person name="Eisen J.A."/>
            <person name="Cary S.C."/>
        </authorList>
    </citation>
    <scope>NUCLEOTIDE SEQUENCE [LARGE SCALE GENOMIC DNA]</scope>
    <source>
        <strain evidence="3">ATCC BAA-1463 / DSM 18972 / AmH</strain>
    </source>
</reference>
<dbReference type="InterPro" id="IPR051910">
    <property type="entry name" value="ComF/GntX_DNA_util-trans"/>
</dbReference>
<dbReference type="HOGENOM" id="CLU_072544_0_0_7"/>
<dbReference type="STRING" id="598659.NAMH_0663"/>
<sequence length="161" mass="18496">MKPKIRKNNNIVSFYDYESIEHLIKYKYDKFGHRIFKILSGLSLKKFASEIKDSFYVIPIDDKIDKGFSHTAIMAKSMKNSYVTPIYHVLHSQNNTKYAGKSLEYRLNNPRDFKYTGPKEIDVILLDDISTTGLTLNEAKECLKKNGVNVALSVVLANLKK</sequence>
<dbReference type="AlphaFoldDB" id="B9L8W7"/>
<dbReference type="PANTHER" id="PTHR47505">
    <property type="entry name" value="DNA UTILIZATION PROTEIN YHGH"/>
    <property type="match status" value="1"/>
</dbReference>
<evidence type="ECO:0000313" key="3">
    <source>
        <dbReference type="Proteomes" id="UP000000448"/>
    </source>
</evidence>
<comment type="similarity">
    <text evidence="1">Belongs to the ComF/GntX family.</text>
</comment>
<dbReference type="KEGG" id="nam:NAMH_0663"/>
<dbReference type="EMBL" id="CP001279">
    <property type="protein sequence ID" value="ACM93243.1"/>
    <property type="molecule type" value="Genomic_DNA"/>
</dbReference>
<dbReference type="RefSeq" id="WP_015902295.1">
    <property type="nucleotide sequence ID" value="NC_012115.1"/>
</dbReference>
<protein>
    <submittedName>
        <fullName evidence="2">Transformation system protein</fullName>
    </submittedName>
</protein>
<evidence type="ECO:0000313" key="2">
    <source>
        <dbReference type="EMBL" id="ACM93243.1"/>
    </source>
</evidence>
<proteinExistence type="inferred from homology"/>
<evidence type="ECO:0000256" key="1">
    <source>
        <dbReference type="ARBA" id="ARBA00008007"/>
    </source>
</evidence>
<dbReference type="PANTHER" id="PTHR47505:SF1">
    <property type="entry name" value="DNA UTILIZATION PROTEIN YHGH"/>
    <property type="match status" value="1"/>
</dbReference>
<dbReference type="SUPFAM" id="SSF53271">
    <property type="entry name" value="PRTase-like"/>
    <property type="match status" value="1"/>
</dbReference>